<dbReference type="InterPro" id="IPR011006">
    <property type="entry name" value="CheY-like_superfamily"/>
</dbReference>
<dbReference type="PANTHER" id="PTHR44591:SF3">
    <property type="entry name" value="RESPONSE REGULATORY DOMAIN-CONTAINING PROTEIN"/>
    <property type="match status" value="1"/>
</dbReference>
<evidence type="ECO:0000313" key="4">
    <source>
        <dbReference type="EMBL" id="OGE79398.1"/>
    </source>
</evidence>
<evidence type="ECO:0000259" key="3">
    <source>
        <dbReference type="PROSITE" id="PS50110"/>
    </source>
</evidence>
<evidence type="ECO:0000256" key="2">
    <source>
        <dbReference type="PROSITE-ProRule" id="PRU00169"/>
    </source>
</evidence>
<reference evidence="4 5" key="1">
    <citation type="journal article" date="2016" name="Nat. Commun.">
        <title>Thousands of microbial genomes shed light on interconnected biogeochemical processes in an aquifer system.</title>
        <authorList>
            <person name="Anantharaman K."/>
            <person name="Brown C.T."/>
            <person name="Hug L.A."/>
            <person name="Sharon I."/>
            <person name="Castelle C.J."/>
            <person name="Probst A.J."/>
            <person name="Thomas B.C."/>
            <person name="Singh A."/>
            <person name="Wilkins M.J."/>
            <person name="Karaoz U."/>
            <person name="Brodie E.L."/>
            <person name="Williams K.H."/>
            <person name="Hubbard S.S."/>
            <person name="Banfield J.F."/>
        </authorList>
    </citation>
    <scope>NUCLEOTIDE SEQUENCE [LARGE SCALE GENOMIC DNA]</scope>
</reference>
<name>A0A1F5NP42_9BACT</name>
<dbReference type="InterPro" id="IPR001789">
    <property type="entry name" value="Sig_transdc_resp-reg_receiver"/>
</dbReference>
<accession>A0A1F5NP42</accession>
<feature type="domain" description="Response regulatory" evidence="3">
    <location>
        <begin position="9"/>
        <end position="124"/>
    </location>
</feature>
<keyword evidence="1 2" id="KW-0597">Phosphoprotein</keyword>
<dbReference type="PROSITE" id="PS50110">
    <property type="entry name" value="RESPONSE_REGULATORY"/>
    <property type="match status" value="1"/>
</dbReference>
<evidence type="ECO:0000256" key="1">
    <source>
        <dbReference type="ARBA" id="ARBA00022553"/>
    </source>
</evidence>
<dbReference type="STRING" id="1817824.A2751_05180"/>
<dbReference type="EMBL" id="MFEK01000003">
    <property type="protein sequence ID" value="OGE79398.1"/>
    <property type="molecule type" value="Genomic_DNA"/>
</dbReference>
<dbReference type="SMART" id="SM00448">
    <property type="entry name" value="REC"/>
    <property type="match status" value="1"/>
</dbReference>
<evidence type="ECO:0000313" key="5">
    <source>
        <dbReference type="Proteomes" id="UP000176864"/>
    </source>
</evidence>
<protein>
    <recommendedName>
        <fullName evidence="3">Response regulatory domain-containing protein</fullName>
    </recommendedName>
</protein>
<dbReference type="InterPro" id="IPR050595">
    <property type="entry name" value="Bact_response_regulator"/>
</dbReference>
<dbReference type="GO" id="GO:0000160">
    <property type="term" value="P:phosphorelay signal transduction system"/>
    <property type="evidence" value="ECO:0007669"/>
    <property type="project" value="InterPro"/>
</dbReference>
<feature type="modified residue" description="4-aspartylphosphate" evidence="2">
    <location>
        <position position="58"/>
    </location>
</feature>
<dbReference type="SUPFAM" id="SSF52172">
    <property type="entry name" value="CheY-like"/>
    <property type="match status" value="1"/>
</dbReference>
<comment type="caution">
    <text evidence="4">The sequence shown here is derived from an EMBL/GenBank/DDBJ whole genome shotgun (WGS) entry which is preliminary data.</text>
</comment>
<proteinExistence type="predicted"/>
<dbReference type="Proteomes" id="UP000176864">
    <property type="component" value="Unassembled WGS sequence"/>
</dbReference>
<dbReference type="Pfam" id="PF00072">
    <property type="entry name" value="Response_reg"/>
    <property type="match status" value="1"/>
</dbReference>
<dbReference type="Gene3D" id="3.40.50.2300">
    <property type="match status" value="1"/>
</dbReference>
<dbReference type="AlphaFoldDB" id="A0A1F5NP42"/>
<dbReference type="PANTHER" id="PTHR44591">
    <property type="entry name" value="STRESS RESPONSE REGULATOR PROTEIN 1"/>
    <property type="match status" value="1"/>
</dbReference>
<sequence>MPDLGDKIPILVVDDDEFILGTFTQFLQSRDFTSVTASNVSSAIEILEKRQIYAVISDMDMPGGKSGIDLHRYMLEHACKPGLVIMTGRNLTPAEQAYVSKYDIALLEKPFSIQALEELLDMITPD</sequence>
<gene>
    <name evidence="4" type="ORF">A2751_05180</name>
</gene>
<organism evidence="4 5">
    <name type="scientific">Candidatus Doudnabacteria bacterium RIFCSPHIGHO2_01_FULL_46_14</name>
    <dbReference type="NCBI Taxonomy" id="1817824"/>
    <lineage>
        <taxon>Bacteria</taxon>
        <taxon>Candidatus Doudnaibacteriota</taxon>
    </lineage>
</organism>